<keyword evidence="1" id="KW-0614">Plasmid</keyword>
<name>B2IL90_BEII9</name>
<accession>B2IL90</accession>
<protein>
    <submittedName>
        <fullName evidence="1">Uncharacterized protein</fullName>
    </submittedName>
</protein>
<dbReference type="AlphaFoldDB" id="B2IL90"/>
<reference evidence="1 2" key="1">
    <citation type="submission" date="2008-03" db="EMBL/GenBank/DDBJ databases">
        <title>Complete sequence of plasmid1 of Beijerinckia indica subsp. indica ATCC 9039.</title>
        <authorList>
            <consortium name="US DOE Joint Genome Institute"/>
            <person name="Copeland A."/>
            <person name="Lucas S."/>
            <person name="Lapidus A."/>
            <person name="Glavina del Rio T."/>
            <person name="Dalin E."/>
            <person name="Tice H."/>
            <person name="Bruce D."/>
            <person name="Goodwin L."/>
            <person name="Pitluck S."/>
            <person name="LaButti K."/>
            <person name="Schmutz J."/>
            <person name="Larimer F."/>
            <person name="Land M."/>
            <person name="Hauser L."/>
            <person name="Kyrpides N."/>
            <person name="Mikhailova N."/>
            <person name="Dunfield P.F."/>
            <person name="Dedysh S.N."/>
            <person name="Liesack W."/>
            <person name="Saw J.H."/>
            <person name="Alam M."/>
            <person name="Chen Y."/>
            <person name="Murrell J.C."/>
            <person name="Richardson P."/>
        </authorList>
    </citation>
    <scope>NUCLEOTIDE SEQUENCE [LARGE SCALE GENOMIC DNA]</scope>
    <source>
        <strain evidence="2">ATCC 9039 / DSM 1715 / NCIMB 8712</strain>
        <plasmid evidence="1 2">pBIND01</plasmid>
    </source>
</reference>
<dbReference type="EMBL" id="CP001017">
    <property type="protein sequence ID" value="ACB97290.1"/>
    <property type="molecule type" value="Genomic_DNA"/>
</dbReference>
<evidence type="ECO:0000313" key="1">
    <source>
        <dbReference type="EMBL" id="ACB97290.1"/>
    </source>
</evidence>
<dbReference type="Proteomes" id="UP000001695">
    <property type="component" value="Plasmid pBIND01"/>
</dbReference>
<gene>
    <name evidence="1" type="ordered locus">Bind_3739</name>
</gene>
<evidence type="ECO:0000313" key="2">
    <source>
        <dbReference type="Proteomes" id="UP000001695"/>
    </source>
</evidence>
<dbReference type="KEGG" id="bid:Bind_3739"/>
<proteinExistence type="predicted"/>
<keyword evidence="2" id="KW-1185">Reference proteome</keyword>
<organism evidence="1 2">
    <name type="scientific">Beijerinckia indica subsp. indica (strain ATCC 9039 / DSM 1715 / NCIMB 8712)</name>
    <dbReference type="NCBI Taxonomy" id="395963"/>
    <lineage>
        <taxon>Bacteria</taxon>
        <taxon>Pseudomonadati</taxon>
        <taxon>Pseudomonadota</taxon>
        <taxon>Alphaproteobacteria</taxon>
        <taxon>Hyphomicrobiales</taxon>
        <taxon>Beijerinckiaceae</taxon>
        <taxon>Beijerinckia</taxon>
    </lineage>
</organism>
<geneLocation type="plasmid" evidence="1 2">
    <name>pBIND01</name>
</geneLocation>
<sequence>MDSLKRVINRDIALMIDTLSITKMLKEAGFSESQATALARAIDK</sequence>
<dbReference type="HOGENOM" id="CLU_3212943_0_0_5"/>